<dbReference type="EMBL" id="PDLM01000010">
    <property type="protein sequence ID" value="RDW68007.1"/>
    <property type="molecule type" value="Genomic_DNA"/>
</dbReference>
<protein>
    <recommendedName>
        <fullName evidence="3">NAD-dependent epimerase/dehydratase domain-containing protein</fullName>
    </recommendedName>
</protein>
<dbReference type="InterPro" id="IPR001509">
    <property type="entry name" value="Epimerase_deHydtase"/>
</dbReference>
<name>A0A3D8R1U7_9HELO</name>
<dbReference type="Pfam" id="PF01370">
    <property type="entry name" value="Epimerase"/>
    <property type="match status" value="1"/>
</dbReference>
<dbReference type="SUPFAM" id="SSF51735">
    <property type="entry name" value="NAD(P)-binding Rossmann-fold domains"/>
    <property type="match status" value="1"/>
</dbReference>
<proteinExistence type="inferred from homology"/>
<dbReference type="FunFam" id="3.40.50.720:FF:000191">
    <property type="entry name" value="Methylglyoxal reductase (NADPH-dependent)"/>
    <property type="match status" value="1"/>
</dbReference>
<sequence length="354" mass="38573">MTRVLLTGGSGFLAAHVLETLLKKGHSVVTTVRSQGKADKIKEAFPGYDGRLDFTIVEDIAQPNAFDNAVISDPPFEAIIHTASPFHFNVTDIQKVESSPPEIKKQLTNSKDLLDPAMNGTLSILRATQKSAPTVKTVVLTSSFAAVSNFAKGAWPEHTYTEDEWNPMTVEDALSNPARGYTGSKALAEKAAWDFMQKEKPSFTLTTILPTLVFGPIFPGLHSLESMNTSNALMYGITKGMAKQKIPDLGGYCFVDVREVALGHVRAMELPTAANQRFLFSAGQYNNRLIVNIIRENFPEYHAVLPDSTVEGGDFPAGGTFQIGNAKSKEILGIQYRSLEDTVVDTVKSFQKAA</sequence>
<evidence type="ECO:0000313" key="4">
    <source>
        <dbReference type="EMBL" id="RDW68007.1"/>
    </source>
</evidence>
<evidence type="ECO:0000256" key="2">
    <source>
        <dbReference type="ARBA" id="ARBA00023445"/>
    </source>
</evidence>
<accession>A0A3D8R1U7</accession>
<dbReference type="OrthoDB" id="2735536at2759"/>
<dbReference type="PANTHER" id="PTHR10366">
    <property type="entry name" value="NAD DEPENDENT EPIMERASE/DEHYDRATASE"/>
    <property type="match status" value="1"/>
</dbReference>
<dbReference type="Gene3D" id="3.40.50.720">
    <property type="entry name" value="NAD(P)-binding Rossmann-like Domain"/>
    <property type="match status" value="1"/>
</dbReference>
<dbReference type="Proteomes" id="UP000256645">
    <property type="component" value="Unassembled WGS sequence"/>
</dbReference>
<dbReference type="GO" id="GO:0016616">
    <property type="term" value="F:oxidoreductase activity, acting on the CH-OH group of donors, NAD or NADP as acceptor"/>
    <property type="evidence" value="ECO:0007669"/>
    <property type="project" value="TreeGrafter"/>
</dbReference>
<reference evidence="4 5" key="1">
    <citation type="journal article" date="2018" name="IMA Fungus">
        <title>IMA Genome-F 9: Draft genome sequence of Annulohypoxylon stygium, Aspergillus mulundensis, Berkeleyomyces basicola (syn. Thielaviopsis basicola), Ceratocystis smalleyi, two Cercospora beticola strains, Coleophoma cylindrospora, Fusarium fracticaudum, Phialophora cf. hyalina, and Morchella septimelata.</title>
        <authorList>
            <person name="Wingfield B.D."/>
            <person name="Bills G.F."/>
            <person name="Dong Y."/>
            <person name="Huang W."/>
            <person name="Nel W.J."/>
            <person name="Swalarsk-Parry B.S."/>
            <person name="Vaghefi N."/>
            <person name="Wilken P.M."/>
            <person name="An Z."/>
            <person name="de Beer Z.W."/>
            <person name="De Vos L."/>
            <person name="Chen L."/>
            <person name="Duong T.A."/>
            <person name="Gao Y."/>
            <person name="Hammerbacher A."/>
            <person name="Kikkert J.R."/>
            <person name="Li Y."/>
            <person name="Li H."/>
            <person name="Li K."/>
            <person name="Li Q."/>
            <person name="Liu X."/>
            <person name="Ma X."/>
            <person name="Naidoo K."/>
            <person name="Pethybridge S.J."/>
            <person name="Sun J."/>
            <person name="Steenkamp E.T."/>
            <person name="van der Nest M.A."/>
            <person name="van Wyk S."/>
            <person name="Wingfield M.J."/>
            <person name="Xiong C."/>
            <person name="Yue Q."/>
            <person name="Zhang X."/>
        </authorList>
    </citation>
    <scope>NUCLEOTIDE SEQUENCE [LARGE SCALE GENOMIC DNA]</scope>
    <source>
        <strain evidence="4 5">BP6252</strain>
    </source>
</reference>
<evidence type="ECO:0000259" key="3">
    <source>
        <dbReference type="Pfam" id="PF01370"/>
    </source>
</evidence>
<feature type="domain" description="NAD-dependent epimerase/dehydratase" evidence="3">
    <location>
        <begin position="4"/>
        <end position="274"/>
    </location>
</feature>
<evidence type="ECO:0000256" key="1">
    <source>
        <dbReference type="ARBA" id="ARBA00023002"/>
    </source>
</evidence>
<comment type="caution">
    <text evidence="4">The sequence shown here is derived from an EMBL/GenBank/DDBJ whole genome shotgun (WGS) entry which is preliminary data.</text>
</comment>
<dbReference type="InterPro" id="IPR050425">
    <property type="entry name" value="NAD(P)_dehydrat-like"/>
</dbReference>
<keyword evidence="1" id="KW-0560">Oxidoreductase</keyword>
<dbReference type="CDD" id="cd05227">
    <property type="entry name" value="AR_SDR_e"/>
    <property type="match status" value="1"/>
</dbReference>
<gene>
    <name evidence="4" type="ORF">BP6252_09403</name>
</gene>
<keyword evidence="5" id="KW-1185">Reference proteome</keyword>
<dbReference type="STRING" id="1849047.A0A3D8R1U7"/>
<evidence type="ECO:0000313" key="5">
    <source>
        <dbReference type="Proteomes" id="UP000256645"/>
    </source>
</evidence>
<dbReference type="InterPro" id="IPR036291">
    <property type="entry name" value="NAD(P)-bd_dom_sf"/>
</dbReference>
<dbReference type="PANTHER" id="PTHR10366:SF564">
    <property type="entry name" value="STEROL-4-ALPHA-CARBOXYLATE 3-DEHYDROGENASE, DECARBOXYLATING"/>
    <property type="match status" value="1"/>
</dbReference>
<comment type="similarity">
    <text evidence="2">Belongs to the NAD(P)-dependent epimerase/dehydratase family. Dihydroflavonol-4-reductase subfamily.</text>
</comment>
<organism evidence="4 5">
    <name type="scientific">Coleophoma cylindrospora</name>
    <dbReference type="NCBI Taxonomy" id="1849047"/>
    <lineage>
        <taxon>Eukaryota</taxon>
        <taxon>Fungi</taxon>
        <taxon>Dikarya</taxon>
        <taxon>Ascomycota</taxon>
        <taxon>Pezizomycotina</taxon>
        <taxon>Leotiomycetes</taxon>
        <taxon>Helotiales</taxon>
        <taxon>Dermateaceae</taxon>
        <taxon>Coleophoma</taxon>
    </lineage>
</organism>
<dbReference type="AlphaFoldDB" id="A0A3D8R1U7"/>